<gene>
    <name evidence="4" type="ORF">JVT61DRAFT_1051</name>
</gene>
<accession>A0A8I2YU11</accession>
<evidence type="ECO:0000313" key="4">
    <source>
        <dbReference type="EMBL" id="KAG6377008.1"/>
    </source>
</evidence>
<dbReference type="EMBL" id="JAGFBS010000010">
    <property type="protein sequence ID" value="KAG6377008.1"/>
    <property type="molecule type" value="Genomic_DNA"/>
</dbReference>
<feature type="compositionally biased region" description="Acidic residues" evidence="3">
    <location>
        <begin position="512"/>
        <end position="544"/>
    </location>
</feature>
<keyword evidence="5" id="KW-1185">Reference proteome</keyword>
<keyword evidence="2" id="KW-0067">ATP-binding</keyword>
<dbReference type="GO" id="GO:0000055">
    <property type="term" value="P:ribosomal large subunit export from nucleus"/>
    <property type="evidence" value="ECO:0007669"/>
    <property type="project" value="TreeGrafter"/>
</dbReference>
<proteinExistence type="predicted"/>
<keyword evidence="1" id="KW-0547">Nucleotide-binding</keyword>
<protein>
    <submittedName>
        <fullName evidence="4">Uncharacterized protein</fullName>
    </submittedName>
</protein>
<evidence type="ECO:0000256" key="2">
    <source>
        <dbReference type="ARBA" id="ARBA00022840"/>
    </source>
</evidence>
<dbReference type="GO" id="GO:0005634">
    <property type="term" value="C:nucleus"/>
    <property type="evidence" value="ECO:0007669"/>
    <property type="project" value="TreeGrafter"/>
</dbReference>
<evidence type="ECO:0000256" key="1">
    <source>
        <dbReference type="ARBA" id="ARBA00022741"/>
    </source>
</evidence>
<dbReference type="AlphaFoldDB" id="A0A8I2YU11"/>
<dbReference type="GO" id="GO:0005524">
    <property type="term" value="F:ATP binding"/>
    <property type="evidence" value="ECO:0007669"/>
    <property type="project" value="UniProtKB-KW"/>
</dbReference>
<dbReference type="GO" id="GO:0030687">
    <property type="term" value="C:preribosome, large subunit precursor"/>
    <property type="evidence" value="ECO:0007669"/>
    <property type="project" value="TreeGrafter"/>
</dbReference>
<comment type="caution">
    <text evidence="4">The sequence shown here is derived from an EMBL/GenBank/DDBJ whole genome shotgun (WGS) entry which is preliminary data.</text>
</comment>
<dbReference type="OrthoDB" id="3065584at2759"/>
<sequence>MNPLFAGDAEGHHQAERAVFIPSPPLSSVVALMDVASTSASMPSHLENLHQTFGKFDSFIRTTINQFLSRYLASHTIPPELPKERREKYKKNLLLRKRKAWSDLLKELKRSAMASVEKTEHYFDRLRGCLPALRKVFLDHHSDVGTRDLSRGISLVESGFYLALESRSGLVQALSGYSSLHQQASRLQALSEHSETIVVENYGKIEPMFNALSHSIRALEELAEGMKIFSTIEKSISSVPDLIEKCRSLVASASVWRDRVSKVLQSCQVIMPSVLLRENRKDIKPSLDEYDIVVDAARYLGGLPEQLEEMSTICPQLTYILDPTKLWICEQGHFSFSQLIQPLPEEDIVSNVNDIINALLITVQSMLRRCSESAPLPEPTPESEDVKDNYIRLGVQTTSLFTTLLDLPTLQEQLNSASARLSSLPHVSRQQALRRAMPFLSCFVSFSGELVESLARWTGAPFQSSEEHGLGEGTGNENVSKDIEDESQVEGLRGEDDGDGDVQREKGKDDENTIEMSEDFGGELEDVPETEEDNENEETEEEGE</sequence>
<evidence type="ECO:0000256" key="3">
    <source>
        <dbReference type="SAM" id="MobiDB-lite"/>
    </source>
</evidence>
<dbReference type="Proteomes" id="UP000683000">
    <property type="component" value="Unassembled WGS sequence"/>
</dbReference>
<feature type="region of interest" description="Disordered" evidence="3">
    <location>
        <begin position="462"/>
        <end position="544"/>
    </location>
</feature>
<reference evidence="4" key="1">
    <citation type="submission" date="2021-03" db="EMBL/GenBank/DDBJ databases">
        <title>Evolutionary innovations through gain and loss of genes in the ectomycorrhizal Boletales.</title>
        <authorList>
            <person name="Wu G."/>
            <person name="Miyauchi S."/>
            <person name="Morin E."/>
            <person name="Yang Z.-L."/>
            <person name="Xu J."/>
            <person name="Martin F.M."/>
        </authorList>
    </citation>
    <scope>NUCLEOTIDE SEQUENCE</scope>
    <source>
        <strain evidence="4">BR01</strain>
    </source>
</reference>
<dbReference type="PANTHER" id="PTHR48103:SF2">
    <property type="entry name" value="MIDASIN"/>
    <property type="match status" value="1"/>
</dbReference>
<name>A0A8I2YU11_9AGAM</name>
<feature type="compositionally biased region" description="Basic and acidic residues" evidence="3">
    <location>
        <begin position="501"/>
        <end position="511"/>
    </location>
</feature>
<evidence type="ECO:0000313" key="5">
    <source>
        <dbReference type="Proteomes" id="UP000683000"/>
    </source>
</evidence>
<dbReference type="GO" id="GO:0000027">
    <property type="term" value="P:ribosomal large subunit assembly"/>
    <property type="evidence" value="ECO:0007669"/>
    <property type="project" value="TreeGrafter"/>
</dbReference>
<dbReference type="PANTHER" id="PTHR48103">
    <property type="entry name" value="MIDASIN-RELATED"/>
    <property type="match status" value="1"/>
</dbReference>
<organism evidence="4 5">
    <name type="scientific">Boletus reticuloceps</name>
    <dbReference type="NCBI Taxonomy" id="495285"/>
    <lineage>
        <taxon>Eukaryota</taxon>
        <taxon>Fungi</taxon>
        <taxon>Dikarya</taxon>
        <taxon>Basidiomycota</taxon>
        <taxon>Agaricomycotina</taxon>
        <taxon>Agaricomycetes</taxon>
        <taxon>Agaricomycetidae</taxon>
        <taxon>Boletales</taxon>
        <taxon>Boletineae</taxon>
        <taxon>Boletaceae</taxon>
        <taxon>Boletoideae</taxon>
        <taxon>Boletus</taxon>
    </lineage>
</organism>